<organism evidence="2">
    <name type="scientific">Chromera velia CCMP2878</name>
    <dbReference type="NCBI Taxonomy" id="1169474"/>
    <lineage>
        <taxon>Eukaryota</taxon>
        <taxon>Sar</taxon>
        <taxon>Alveolata</taxon>
        <taxon>Colpodellida</taxon>
        <taxon>Chromeraceae</taxon>
        <taxon>Chromera</taxon>
    </lineage>
</organism>
<feature type="compositionally biased region" description="Acidic residues" evidence="1">
    <location>
        <begin position="1"/>
        <end position="11"/>
    </location>
</feature>
<accession>A0A0G4I438</accession>
<dbReference type="VEuPathDB" id="CryptoDB:Cvel_10758"/>
<sequence>MKIQEEEDEELERVLEELEHDHIKETREEVQNNGDAEDSDVTEYKPEDDNPDSLSGKRELQGSTSEQHNDDLSESFFRLNKEPQERGQLAGGDEYEWPSQGRIAHIPFKLLPTENKEEEEYD</sequence>
<gene>
    <name evidence="2" type="ORF">Cvel_10758</name>
</gene>
<dbReference type="AlphaFoldDB" id="A0A0G4I438"/>
<dbReference type="EMBL" id="CDMZ01005007">
    <property type="protein sequence ID" value="CEM51643.1"/>
    <property type="molecule type" value="Genomic_DNA"/>
</dbReference>
<evidence type="ECO:0000313" key="2">
    <source>
        <dbReference type="EMBL" id="CEM51643.1"/>
    </source>
</evidence>
<protein>
    <submittedName>
        <fullName evidence="2">Uncharacterized protein</fullName>
    </submittedName>
</protein>
<evidence type="ECO:0000256" key="1">
    <source>
        <dbReference type="SAM" id="MobiDB-lite"/>
    </source>
</evidence>
<feature type="compositionally biased region" description="Basic and acidic residues" evidence="1">
    <location>
        <begin position="12"/>
        <end position="30"/>
    </location>
</feature>
<reference evidence="2" key="1">
    <citation type="submission" date="2014-11" db="EMBL/GenBank/DDBJ databases">
        <authorList>
            <person name="Otto D Thomas"/>
            <person name="Naeem Raeece"/>
        </authorList>
    </citation>
    <scope>NUCLEOTIDE SEQUENCE</scope>
</reference>
<feature type="region of interest" description="Disordered" evidence="1">
    <location>
        <begin position="1"/>
        <end position="103"/>
    </location>
</feature>
<name>A0A0G4I438_9ALVE</name>
<proteinExistence type="predicted"/>